<proteinExistence type="predicted"/>
<organism evidence="1 2">
    <name type="scientific">Trifolium medium</name>
    <dbReference type="NCBI Taxonomy" id="97028"/>
    <lineage>
        <taxon>Eukaryota</taxon>
        <taxon>Viridiplantae</taxon>
        <taxon>Streptophyta</taxon>
        <taxon>Embryophyta</taxon>
        <taxon>Tracheophyta</taxon>
        <taxon>Spermatophyta</taxon>
        <taxon>Magnoliopsida</taxon>
        <taxon>eudicotyledons</taxon>
        <taxon>Gunneridae</taxon>
        <taxon>Pentapetalae</taxon>
        <taxon>rosids</taxon>
        <taxon>fabids</taxon>
        <taxon>Fabales</taxon>
        <taxon>Fabaceae</taxon>
        <taxon>Papilionoideae</taxon>
        <taxon>50 kb inversion clade</taxon>
        <taxon>NPAAA clade</taxon>
        <taxon>Hologalegina</taxon>
        <taxon>IRL clade</taxon>
        <taxon>Trifolieae</taxon>
        <taxon>Trifolium</taxon>
    </lineage>
</organism>
<comment type="caution">
    <text evidence="1">The sequence shown here is derived from an EMBL/GenBank/DDBJ whole genome shotgun (WGS) entry which is preliminary data.</text>
</comment>
<evidence type="ECO:0000313" key="1">
    <source>
        <dbReference type="EMBL" id="MCI49912.1"/>
    </source>
</evidence>
<dbReference type="AlphaFoldDB" id="A0A392SNC4"/>
<dbReference type="EMBL" id="LXQA010408650">
    <property type="protein sequence ID" value="MCI49912.1"/>
    <property type="molecule type" value="Genomic_DNA"/>
</dbReference>
<feature type="non-terminal residue" evidence="1">
    <location>
        <position position="45"/>
    </location>
</feature>
<accession>A0A392SNC4</accession>
<sequence length="45" mass="4965">MWNATRAPPPPEPPDIDHRAVEICSVQCSLHHKDLSIPICLCSSV</sequence>
<protein>
    <submittedName>
        <fullName evidence="1">Uncharacterized protein</fullName>
    </submittedName>
</protein>
<name>A0A392SNC4_9FABA</name>
<keyword evidence="2" id="KW-1185">Reference proteome</keyword>
<evidence type="ECO:0000313" key="2">
    <source>
        <dbReference type="Proteomes" id="UP000265520"/>
    </source>
</evidence>
<reference evidence="1 2" key="1">
    <citation type="journal article" date="2018" name="Front. Plant Sci.">
        <title>Red Clover (Trifolium pratense) and Zigzag Clover (T. medium) - A Picture of Genomic Similarities and Differences.</title>
        <authorList>
            <person name="Dluhosova J."/>
            <person name="Istvanek J."/>
            <person name="Nedelnik J."/>
            <person name="Repkova J."/>
        </authorList>
    </citation>
    <scope>NUCLEOTIDE SEQUENCE [LARGE SCALE GENOMIC DNA]</scope>
    <source>
        <strain evidence="2">cv. 10/8</strain>
        <tissue evidence="1">Leaf</tissue>
    </source>
</reference>
<dbReference type="Proteomes" id="UP000265520">
    <property type="component" value="Unassembled WGS sequence"/>
</dbReference>